<evidence type="ECO:0000313" key="1">
    <source>
        <dbReference type="EMBL" id="BAM04116.1"/>
    </source>
</evidence>
<dbReference type="HOGENOM" id="CLU_562408_0_0_0"/>
<dbReference type="EMBL" id="AP012338">
    <property type="protein sequence ID" value="BAM04116.1"/>
    <property type="molecule type" value="Genomic_DNA"/>
</dbReference>
<gene>
    <name evidence="1" type="ordered locus">PSMK_19570</name>
</gene>
<organism evidence="1 2">
    <name type="scientific">Phycisphaera mikurensis (strain NBRC 102666 / KCTC 22515 / FYK2301M01)</name>
    <dbReference type="NCBI Taxonomy" id="1142394"/>
    <lineage>
        <taxon>Bacteria</taxon>
        <taxon>Pseudomonadati</taxon>
        <taxon>Planctomycetota</taxon>
        <taxon>Phycisphaerae</taxon>
        <taxon>Phycisphaerales</taxon>
        <taxon>Phycisphaeraceae</taxon>
        <taxon>Phycisphaera</taxon>
    </lineage>
</organism>
<reference evidence="1 2" key="1">
    <citation type="submission" date="2012-02" db="EMBL/GenBank/DDBJ databases">
        <title>Complete genome sequence of Phycisphaera mikurensis NBRC 102666.</title>
        <authorList>
            <person name="Ankai A."/>
            <person name="Hosoyama A."/>
            <person name="Terui Y."/>
            <person name="Sekine M."/>
            <person name="Fukai R."/>
            <person name="Kato Y."/>
            <person name="Nakamura S."/>
            <person name="Yamada-Narita S."/>
            <person name="Kawakoshi A."/>
            <person name="Fukunaga Y."/>
            <person name="Yamazaki S."/>
            <person name="Fujita N."/>
        </authorList>
    </citation>
    <scope>NUCLEOTIDE SEQUENCE [LARGE SCALE GENOMIC DNA]</scope>
    <source>
        <strain evidence="2">NBRC 102666 / KCTC 22515 / FYK2301M01</strain>
    </source>
</reference>
<dbReference type="AlphaFoldDB" id="I0IFS8"/>
<keyword evidence="2" id="KW-1185">Reference proteome</keyword>
<dbReference type="STRING" id="1142394.PSMK_19570"/>
<proteinExistence type="predicted"/>
<dbReference type="KEGG" id="phm:PSMK_19570"/>
<dbReference type="OrthoDB" id="278101at2"/>
<accession>I0IFS8</accession>
<evidence type="ECO:0000313" key="2">
    <source>
        <dbReference type="Proteomes" id="UP000007881"/>
    </source>
</evidence>
<name>I0IFS8_PHYMF</name>
<sequence>MKSVLIWLKNNPITVASGLVILLALGFAAWTWSSFGALRGDLEATAREKGKLENFGNNTAELPAEEIDAQPLTVEGVTYNPPTVDRMRRIFGDLNSQTELTAATFAVFNERGHQQLVEGFFPSAAGDAFNYKNRYRDAIQTLLAGPGPAAGFAEQNGVLLPTLKAGLPPQAQTLQTRLNRIAEEGARAFGDRLTEDQIRRLEDEQRVELLEALTERARALDVYAINDIGPTTALNPEYPLPVLRYVYEGSQPEPRQMWESQMQTWILQDLIASIGLANGVPVPGVAPLPAAARGEGGSAQGVLGAVVKRLISADVLPGYVGIQSSGGVGQLDSDTNTGRNASAGLAAGAGPVEGLASDGAGIPVIKPNYFVSPTGRTSNPVFDVRHTRLRVHADYTRLPLLFEAMAKINFISVVDMKLASIDEYDYSTSGRLGGPFVYGVGEIVDVEMIVESLWFRSWTVPLMPDSVKTTLGIATVEPAVADDTF</sequence>
<dbReference type="RefSeq" id="WP_014437334.1">
    <property type="nucleotide sequence ID" value="NC_017080.1"/>
</dbReference>
<protein>
    <submittedName>
        <fullName evidence="1">Uncharacterized protein</fullName>
    </submittedName>
</protein>
<dbReference type="Proteomes" id="UP000007881">
    <property type="component" value="Chromosome"/>
</dbReference>